<keyword evidence="1" id="KW-0732">Signal</keyword>
<sequence>MRRSAVLVGTAAILLSSACSSGGAKKDQQSAKDNDSSAAPAAAVRAAVAATEKSTVRIDERVDMSGEGGSFTFGIRGGMDLAGGKGHLTTTLDGAQRGGGGATLDEVFSGGTVYFRMPEATDGDTAWRAVPRDKVESQALLRAPMNDPAHTLRQIAQMRSPVNAGEEKVNGTPTVHYRGRLDHDTLVLRMAAERRAKVDSMRDMLNADLPVAADAWVDKAGRLVRSRLTFDMGGTKLVATLDFADFGKPVDTPAAPADAQAVQPADVAGPLTG</sequence>
<accession>A0ABP6GIU0</accession>
<proteinExistence type="predicted"/>
<name>A0ABP6GIU0_9ACTN</name>
<dbReference type="InterPro" id="IPR029046">
    <property type="entry name" value="LolA/LolB/LppX"/>
</dbReference>
<evidence type="ECO:0000256" key="1">
    <source>
        <dbReference type="SAM" id="SignalP"/>
    </source>
</evidence>
<protein>
    <recommendedName>
        <fullName evidence="4">LppX_LprAFG lipoprotein</fullName>
    </recommendedName>
</protein>
<feature type="signal peptide" evidence="1">
    <location>
        <begin position="1"/>
        <end position="21"/>
    </location>
</feature>
<gene>
    <name evidence="2" type="ORF">GCM10010315_54580</name>
</gene>
<dbReference type="Proteomes" id="UP001500886">
    <property type="component" value="Unassembled WGS sequence"/>
</dbReference>
<evidence type="ECO:0000313" key="2">
    <source>
        <dbReference type="EMBL" id="GAA2724526.1"/>
    </source>
</evidence>
<dbReference type="EMBL" id="BAAASL010000026">
    <property type="protein sequence ID" value="GAA2724526.1"/>
    <property type="molecule type" value="Genomic_DNA"/>
</dbReference>
<dbReference type="RefSeq" id="WP_344439011.1">
    <property type="nucleotide sequence ID" value="NZ_BAAASL010000026.1"/>
</dbReference>
<dbReference type="Gene3D" id="2.50.20.20">
    <property type="match status" value="1"/>
</dbReference>
<keyword evidence="3" id="KW-1185">Reference proteome</keyword>
<comment type="caution">
    <text evidence="2">The sequence shown here is derived from an EMBL/GenBank/DDBJ whole genome shotgun (WGS) entry which is preliminary data.</text>
</comment>
<organism evidence="2 3">
    <name type="scientific">Streptomyces luteosporeus</name>
    <dbReference type="NCBI Taxonomy" id="173856"/>
    <lineage>
        <taxon>Bacteria</taxon>
        <taxon>Bacillati</taxon>
        <taxon>Actinomycetota</taxon>
        <taxon>Actinomycetes</taxon>
        <taxon>Kitasatosporales</taxon>
        <taxon>Streptomycetaceae</taxon>
        <taxon>Streptomyces</taxon>
    </lineage>
</organism>
<dbReference type="SUPFAM" id="SSF89392">
    <property type="entry name" value="Prokaryotic lipoproteins and lipoprotein localization factors"/>
    <property type="match status" value="1"/>
</dbReference>
<evidence type="ECO:0008006" key="4">
    <source>
        <dbReference type="Google" id="ProtNLM"/>
    </source>
</evidence>
<dbReference type="PROSITE" id="PS51257">
    <property type="entry name" value="PROKAR_LIPOPROTEIN"/>
    <property type="match status" value="1"/>
</dbReference>
<reference evidence="3" key="1">
    <citation type="journal article" date="2019" name="Int. J. Syst. Evol. Microbiol.">
        <title>The Global Catalogue of Microorganisms (GCM) 10K type strain sequencing project: providing services to taxonomists for standard genome sequencing and annotation.</title>
        <authorList>
            <consortium name="The Broad Institute Genomics Platform"/>
            <consortium name="The Broad Institute Genome Sequencing Center for Infectious Disease"/>
            <person name="Wu L."/>
            <person name="Ma J."/>
        </authorList>
    </citation>
    <scope>NUCLEOTIDE SEQUENCE [LARGE SCALE GENOMIC DNA]</scope>
    <source>
        <strain evidence="3">JCM 4542</strain>
    </source>
</reference>
<feature type="chain" id="PRO_5046691018" description="LppX_LprAFG lipoprotein" evidence="1">
    <location>
        <begin position="22"/>
        <end position="273"/>
    </location>
</feature>
<evidence type="ECO:0000313" key="3">
    <source>
        <dbReference type="Proteomes" id="UP001500886"/>
    </source>
</evidence>